<dbReference type="PANTHER" id="PTHR23161:SF2">
    <property type="entry name" value="PROTEIN CIP2A"/>
    <property type="match status" value="1"/>
</dbReference>
<evidence type="ECO:0000256" key="1">
    <source>
        <dbReference type="SAM" id="MobiDB-lite"/>
    </source>
</evidence>
<dbReference type="InterPro" id="IPR048701">
    <property type="entry name" value="CIP2A_N"/>
</dbReference>
<evidence type="ECO:0000313" key="3">
    <source>
        <dbReference type="EMBL" id="TMW63133.1"/>
    </source>
</evidence>
<gene>
    <name evidence="3" type="ORF">Poli38472_002074</name>
</gene>
<keyword evidence="4" id="KW-1185">Reference proteome</keyword>
<dbReference type="InterPro" id="IPR042510">
    <property type="entry name" value="CIP2A"/>
</dbReference>
<dbReference type="AlphaFoldDB" id="A0A8K1FLX8"/>
<organism evidence="3 4">
    <name type="scientific">Pythium oligandrum</name>
    <name type="common">Mycoparasitic fungus</name>
    <dbReference type="NCBI Taxonomy" id="41045"/>
    <lineage>
        <taxon>Eukaryota</taxon>
        <taxon>Sar</taxon>
        <taxon>Stramenopiles</taxon>
        <taxon>Oomycota</taxon>
        <taxon>Peronosporomycetes</taxon>
        <taxon>Pythiales</taxon>
        <taxon>Pythiaceae</taxon>
        <taxon>Pythium</taxon>
    </lineage>
</organism>
<dbReference type="PANTHER" id="PTHR23161">
    <property type="entry name" value="PROTEIN CIP2A"/>
    <property type="match status" value="1"/>
</dbReference>
<comment type="caution">
    <text evidence="3">The sequence shown here is derived from an EMBL/GenBank/DDBJ whole genome shotgun (WGS) entry which is preliminary data.</text>
</comment>
<feature type="region of interest" description="Disordered" evidence="1">
    <location>
        <begin position="848"/>
        <end position="880"/>
    </location>
</feature>
<dbReference type="Pfam" id="PF21044">
    <property type="entry name" value="CIP2A_N"/>
    <property type="match status" value="1"/>
</dbReference>
<proteinExistence type="predicted"/>
<evidence type="ECO:0000313" key="4">
    <source>
        <dbReference type="Proteomes" id="UP000794436"/>
    </source>
</evidence>
<dbReference type="Proteomes" id="UP000794436">
    <property type="component" value="Unassembled WGS sequence"/>
</dbReference>
<evidence type="ECO:0000259" key="2">
    <source>
        <dbReference type="Pfam" id="PF21044"/>
    </source>
</evidence>
<protein>
    <recommendedName>
        <fullName evidence="2">CIP2A N-terminal domain-containing protein</fullName>
    </recommendedName>
</protein>
<sequence>MTARKSHGGVSTWWKPPGLMEISDADLLNASTSFSVPANARGGLTLHTSKVAQRASIYVTAPDGEQLSTLYQLTRRATMQTMRFSTQHTALCLQLLDVLAEHALTVAKTVESGASLPPVRLTEMQQLLDLLYLFPRHTAIGYPSHTLGKLLQWLVKSIVAAALRGAAEHNDTVLKLQLLVLAEMLKINAGVRIYIKEMPKIKEFYRGLTILLNSTEDAEFLVYSMVILARLVLSDSLGAKLFSLKNVDQALELVFSVLEGTWDGGEGTGPSASGRLGDLLQHTSVLQCLSVDLLCELAERSDILSGLEKYPKVVEMAETMVGVVHLNGNAQQIHVAVHYLGVVVGLGHLFRKGVIQHLSEHDNFHRLLQVVLHPSKLLAFVTAELLLKIMGDDFRPLRGLFESSLQTQQLGPIIAGLFRLLSEASTVVQQSESVEELRSSEEYLLSVHVSQLLTKLCEFPLIRALCVETVSLNQTASVIQVESSHINSLDPQALLHYQPILSIHIVMLLSSLLRHESMDEKNKRTLSQFLQSSEVATVLGSAFFNRTNKDLVVETLLLYNQYLSGTTNKRFYALSLADGVLIVGQRLNEANENMQSIVGSLEANVAAHTKTIEKLQTDLQQALRFQDESRARHDLELQEIKGKYVDQLRQKEDAAQKIREMYDVKIRELNAQCESMAQLMTKKISALQHREQMLQENRNKRSMLEEENTELKRKVQVLEVRLEEVAHAHSIGAEEMRLRDKEIKSLQEEMAALSHDYTSQREEIERAHDVIKNLETQVHEGSQSQESTFKELVLLSKAHKALGEEKDELHKEVDAMRDELSNLESLNITIQTRLQEKKEVVEQLERKAKRMEDASSMHQSALEDEREKRRSMTRDFEEMRKAHRKLESDVAMAEIRMAEMRIVIESRDEQIRKGEEEIRHLTNEVNKQSKLQALIHQLSSGGDPQALATGAFLARDS</sequence>
<reference evidence="3" key="1">
    <citation type="submission" date="2019-03" db="EMBL/GenBank/DDBJ databases">
        <title>Long read genome sequence of the mycoparasitic Pythium oligandrum ATCC 38472 isolated from sugarbeet rhizosphere.</title>
        <authorList>
            <person name="Gaulin E."/>
        </authorList>
    </citation>
    <scope>NUCLEOTIDE SEQUENCE</scope>
    <source>
        <strain evidence="3">ATCC 38472_TT</strain>
    </source>
</reference>
<accession>A0A8K1FLX8</accession>
<dbReference type="EMBL" id="SPLM01000072">
    <property type="protein sequence ID" value="TMW63133.1"/>
    <property type="molecule type" value="Genomic_DNA"/>
</dbReference>
<dbReference type="OrthoDB" id="73401at2759"/>
<name>A0A8K1FLX8_PYTOL</name>
<feature type="domain" description="CIP2A N-terminal" evidence="2">
    <location>
        <begin position="174"/>
        <end position="260"/>
    </location>
</feature>